<dbReference type="GO" id="GO:0015697">
    <property type="term" value="P:quaternary ammonium group transport"/>
    <property type="evidence" value="ECO:0007669"/>
    <property type="project" value="UniProtKB-ARBA"/>
</dbReference>
<dbReference type="SMART" id="SM00382">
    <property type="entry name" value="AAA"/>
    <property type="match status" value="1"/>
</dbReference>
<dbReference type="PROSITE" id="PS50893">
    <property type="entry name" value="ABC_TRANSPORTER_2"/>
    <property type="match status" value="1"/>
</dbReference>
<keyword evidence="1" id="KW-0813">Transport</keyword>
<sequence length="346" mass="38312">MWLELENVVRRFGERSAVNGLSMRLAKGSIGCLLGPSGCGKTTALRCIAGFEPVDVGVIRAHGRVLASENFQSPPESRQIGMVFQDYALFPHLTVLDNVAFGLHRLDRSKRKRRAEEILETVGLAEHRSHYPHQLSGGQQQRVALARALAPEPEIVLLDEPFSSLDVELRERLSVEVRSVLKTLNTTALLVTHDQQEAFAVADVVGVMRDGKLEQWDTPYQLYHRPETRFVADFIGQGVFIPGEIVAAGSVRTELGVVRANGNGQWQTGRQVDLLLRPDDVIHDDASTLRAEVCQRAFRGAEFLYTLKLASGVQLLSLVPSHHDHAVGEQIGIRIEPDHVVAFARD</sequence>
<evidence type="ECO:0000259" key="4">
    <source>
        <dbReference type="PROSITE" id="PS50893"/>
    </source>
</evidence>
<dbReference type="GO" id="GO:0016887">
    <property type="term" value="F:ATP hydrolysis activity"/>
    <property type="evidence" value="ECO:0007669"/>
    <property type="project" value="InterPro"/>
</dbReference>
<dbReference type="PANTHER" id="PTHR42781:SF4">
    <property type="entry name" value="SPERMIDINE_PUTRESCINE IMPORT ATP-BINDING PROTEIN POTA"/>
    <property type="match status" value="1"/>
</dbReference>
<dbReference type="AlphaFoldDB" id="A0A829YKT7"/>
<dbReference type="Gene3D" id="2.40.50.100">
    <property type="match status" value="1"/>
</dbReference>
<dbReference type="EMBL" id="BLJN01000007">
    <property type="protein sequence ID" value="GFE83977.1"/>
    <property type="molecule type" value="Genomic_DNA"/>
</dbReference>
<dbReference type="GO" id="GO:0043190">
    <property type="term" value="C:ATP-binding cassette (ABC) transporter complex"/>
    <property type="evidence" value="ECO:0007669"/>
    <property type="project" value="InterPro"/>
</dbReference>
<dbReference type="InterPro" id="IPR050093">
    <property type="entry name" value="ABC_SmlMolc_Importer"/>
</dbReference>
<evidence type="ECO:0000313" key="6">
    <source>
        <dbReference type="Proteomes" id="UP000445000"/>
    </source>
</evidence>
<name>A0A829YKT7_9GAMM</name>
<dbReference type="InterPro" id="IPR017871">
    <property type="entry name" value="ABC_transporter-like_CS"/>
</dbReference>
<dbReference type="PANTHER" id="PTHR42781">
    <property type="entry name" value="SPERMIDINE/PUTRESCINE IMPORT ATP-BINDING PROTEIN POTA"/>
    <property type="match status" value="1"/>
</dbReference>
<keyword evidence="2" id="KW-0547">Nucleotide-binding</keyword>
<feature type="domain" description="ABC transporter" evidence="4">
    <location>
        <begin position="3"/>
        <end position="235"/>
    </location>
</feature>
<protein>
    <submittedName>
        <fullName evidence="5">ABC transporter ATP-binding protein</fullName>
    </submittedName>
</protein>
<accession>A0A829YKT7</accession>
<organism evidence="5 6">
    <name type="scientific">Steroidobacter agaridevorans</name>
    <dbReference type="NCBI Taxonomy" id="2695856"/>
    <lineage>
        <taxon>Bacteria</taxon>
        <taxon>Pseudomonadati</taxon>
        <taxon>Pseudomonadota</taxon>
        <taxon>Gammaproteobacteria</taxon>
        <taxon>Steroidobacterales</taxon>
        <taxon>Steroidobacteraceae</taxon>
        <taxon>Steroidobacter</taxon>
    </lineage>
</organism>
<comment type="caution">
    <text evidence="5">The sequence shown here is derived from an EMBL/GenBank/DDBJ whole genome shotgun (WGS) entry which is preliminary data.</text>
</comment>
<dbReference type="PROSITE" id="PS00211">
    <property type="entry name" value="ABC_TRANSPORTER_1"/>
    <property type="match status" value="1"/>
</dbReference>
<dbReference type="GO" id="GO:0005524">
    <property type="term" value="F:ATP binding"/>
    <property type="evidence" value="ECO:0007669"/>
    <property type="project" value="UniProtKB-KW"/>
</dbReference>
<dbReference type="Proteomes" id="UP000445000">
    <property type="component" value="Unassembled WGS sequence"/>
</dbReference>
<evidence type="ECO:0000313" key="5">
    <source>
        <dbReference type="EMBL" id="GFE83977.1"/>
    </source>
</evidence>
<dbReference type="Pfam" id="PF08402">
    <property type="entry name" value="TOBE_2"/>
    <property type="match status" value="1"/>
</dbReference>
<dbReference type="Pfam" id="PF00005">
    <property type="entry name" value="ABC_tran"/>
    <property type="match status" value="1"/>
</dbReference>
<gene>
    <name evidence="5" type="ORF">GCM10011487_59770</name>
</gene>
<dbReference type="InterPro" id="IPR027417">
    <property type="entry name" value="P-loop_NTPase"/>
</dbReference>
<dbReference type="InterPro" id="IPR008995">
    <property type="entry name" value="Mo/tungstate-bd_C_term_dom"/>
</dbReference>
<dbReference type="InterPro" id="IPR003593">
    <property type="entry name" value="AAA+_ATPase"/>
</dbReference>
<evidence type="ECO:0000256" key="3">
    <source>
        <dbReference type="ARBA" id="ARBA00022840"/>
    </source>
</evidence>
<evidence type="ECO:0000256" key="2">
    <source>
        <dbReference type="ARBA" id="ARBA00022741"/>
    </source>
</evidence>
<dbReference type="RefSeq" id="WP_161815585.1">
    <property type="nucleotide sequence ID" value="NZ_BLJN01000007.1"/>
</dbReference>
<dbReference type="Gene3D" id="3.40.50.300">
    <property type="entry name" value="P-loop containing nucleotide triphosphate hydrolases"/>
    <property type="match status" value="1"/>
</dbReference>
<dbReference type="InterPro" id="IPR013611">
    <property type="entry name" value="Transp-assoc_OB_typ2"/>
</dbReference>
<keyword evidence="6" id="KW-1185">Reference proteome</keyword>
<reference evidence="6" key="1">
    <citation type="submission" date="2020-01" db="EMBL/GenBank/DDBJ databases">
        <title>'Steroidobacter agaridevorans' sp. nov., agar-degrading bacteria isolated from rhizosphere soils.</title>
        <authorList>
            <person name="Ikenaga M."/>
            <person name="Kataoka M."/>
            <person name="Murouchi A."/>
            <person name="Katsuragi S."/>
            <person name="Sakai M."/>
        </authorList>
    </citation>
    <scope>NUCLEOTIDE SEQUENCE [LARGE SCALE GENOMIC DNA]</scope>
    <source>
        <strain evidence="6">YU21-B</strain>
    </source>
</reference>
<dbReference type="FunFam" id="3.40.50.300:FF:000425">
    <property type="entry name" value="Probable ABC transporter, ATP-binding subunit"/>
    <property type="match status" value="1"/>
</dbReference>
<dbReference type="SUPFAM" id="SSF52540">
    <property type="entry name" value="P-loop containing nucleoside triphosphate hydrolases"/>
    <property type="match status" value="1"/>
</dbReference>
<proteinExistence type="predicted"/>
<evidence type="ECO:0000256" key="1">
    <source>
        <dbReference type="ARBA" id="ARBA00022448"/>
    </source>
</evidence>
<dbReference type="InterPro" id="IPR003439">
    <property type="entry name" value="ABC_transporter-like_ATP-bd"/>
</dbReference>
<keyword evidence="3 5" id="KW-0067">ATP-binding</keyword>
<dbReference type="SUPFAM" id="SSF50331">
    <property type="entry name" value="MOP-like"/>
    <property type="match status" value="1"/>
</dbReference>
<dbReference type="GO" id="GO:0022857">
    <property type="term" value="F:transmembrane transporter activity"/>
    <property type="evidence" value="ECO:0007669"/>
    <property type="project" value="InterPro"/>
</dbReference>